<dbReference type="Proteomes" id="UP001304683">
    <property type="component" value="Chromosome"/>
</dbReference>
<keyword evidence="5 6" id="KW-0269">Exonuclease</keyword>
<dbReference type="NCBIfam" id="TIGR01280">
    <property type="entry name" value="xseB"/>
    <property type="match status" value="1"/>
</dbReference>
<feature type="region of interest" description="Disordered" evidence="8">
    <location>
        <begin position="1"/>
        <end position="95"/>
    </location>
</feature>
<dbReference type="PANTHER" id="PTHR34137:SF1">
    <property type="entry name" value="EXODEOXYRIBONUCLEASE 7 SMALL SUBUNIT"/>
    <property type="match status" value="1"/>
</dbReference>
<evidence type="ECO:0000256" key="2">
    <source>
        <dbReference type="ARBA" id="ARBA00022490"/>
    </source>
</evidence>
<evidence type="ECO:0000256" key="6">
    <source>
        <dbReference type="HAMAP-Rule" id="MF_00337"/>
    </source>
</evidence>
<keyword evidence="4 6" id="KW-0378">Hydrolase</keyword>
<evidence type="ECO:0000313" key="9">
    <source>
        <dbReference type="EMBL" id="WPD20137.1"/>
    </source>
</evidence>
<feature type="compositionally biased region" description="Basic and acidic residues" evidence="8">
    <location>
        <begin position="1"/>
        <end position="10"/>
    </location>
</feature>
<evidence type="ECO:0000256" key="1">
    <source>
        <dbReference type="ARBA" id="ARBA00009998"/>
    </source>
</evidence>
<gene>
    <name evidence="6 9" type="primary">xseB</name>
    <name evidence="9" type="ORF">Q5761_05775</name>
</gene>
<comment type="subunit">
    <text evidence="6">Heterooligomer composed of large and small subunits.</text>
</comment>
<comment type="subcellular location">
    <subcellularLocation>
        <location evidence="6">Cytoplasm</location>
    </subcellularLocation>
</comment>
<comment type="similarity">
    <text evidence="1 6">Belongs to the XseB family.</text>
</comment>
<dbReference type="GO" id="GO:0008855">
    <property type="term" value="F:exodeoxyribonuclease VII activity"/>
    <property type="evidence" value="ECO:0007669"/>
    <property type="project" value="UniProtKB-EC"/>
</dbReference>
<comment type="function">
    <text evidence="6">Bidirectionally degrades single-stranded DNA into large acid-insoluble oligonucleotides, which are then degraded further into small acid-soluble oligonucleotides.</text>
</comment>
<evidence type="ECO:0000313" key="10">
    <source>
        <dbReference type="Proteomes" id="UP001304683"/>
    </source>
</evidence>
<dbReference type="SUPFAM" id="SSF116842">
    <property type="entry name" value="XseB-like"/>
    <property type="match status" value="1"/>
</dbReference>
<dbReference type="PANTHER" id="PTHR34137">
    <property type="entry name" value="EXODEOXYRIBONUCLEASE 7 SMALL SUBUNIT"/>
    <property type="match status" value="1"/>
</dbReference>
<evidence type="ECO:0000256" key="5">
    <source>
        <dbReference type="ARBA" id="ARBA00022839"/>
    </source>
</evidence>
<name>A0ABZ0QTT3_9FIRM</name>
<evidence type="ECO:0000256" key="3">
    <source>
        <dbReference type="ARBA" id="ARBA00022722"/>
    </source>
</evidence>
<sequence>MVPEEPRGLEEEAAPAAPRSAARSEDEPAGPRARPGGAAGDGGAAGSFPPDGGAGSSPSGDGGRDEGVSRPAVGGGDAAGVAPDGAPRRGAAMAPEPSFEAMLAELEAVVRQLESEEADLDRALALFQRGIELVRRCHRRLEAMERQVQWLLEDATGAVRLVPAPELDPAAEGGDNR</sequence>
<feature type="compositionally biased region" description="Low complexity" evidence="8">
    <location>
        <begin position="46"/>
        <end position="59"/>
    </location>
</feature>
<dbReference type="EC" id="3.1.11.6" evidence="6"/>
<evidence type="ECO:0000256" key="4">
    <source>
        <dbReference type="ARBA" id="ARBA00022801"/>
    </source>
</evidence>
<reference evidence="9 10" key="1">
    <citation type="submission" date="2023-08" db="EMBL/GenBank/DDBJ databases">
        <title>Genome sequence of Thermaerobacter compostii strain Ins1, a spore-forming filamentous bacterium isolated from a deep geothermal reservoir.</title>
        <authorList>
            <person name="Bregnard D."/>
            <person name="Gonzalez D."/>
            <person name="Junier P."/>
        </authorList>
    </citation>
    <scope>NUCLEOTIDE SEQUENCE [LARGE SCALE GENOMIC DNA]</scope>
    <source>
        <strain evidence="9 10">Ins1</strain>
    </source>
</reference>
<dbReference type="InterPro" id="IPR003761">
    <property type="entry name" value="Exonuc_VII_S"/>
</dbReference>
<dbReference type="InterPro" id="IPR037004">
    <property type="entry name" value="Exonuc_VII_ssu_sf"/>
</dbReference>
<keyword evidence="10" id="KW-1185">Reference proteome</keyword>
<dbReference type="Gene3D" id="1.10.287.1040">
    <property type="entry name" value="Exonuclease VII, small subunit"/>
    <property type="match status" value="1"/>
</dbReference>
<feature type="compositionally biased region" description="Low complexity" evidence="8">
    <location>
        <begin position="79"/>
        <end position="92"/>
    </location>
</feature>
<feature type="coiled-coil region" evidence="7">
    <location>
        <begin position="99"/>
        <end position="126"/>
    </location>
</feature>
<keyword evidence="3 6" id="KW-0540">Nuclease</keyword>
<dbReference type="RefSeq" id="WP_318751519.1">
    <property type="nucleotide sequence ID" value="NZ_CP132508.1"/>
</dbReference>
<dbReference type="Pfam" id="PF02609">
    <property type="entry name" value="Exonuc_VII_S"/>
    <property type="match status" value="1"/>
</dbReference>
<organism evidence="9 10">
    <name type="scientific">Thermaerobacter composti</name>
    <dbReference type="NCBI Taxonomy" id="554949"/>
    <lineage>
        <taxon>Bacteria</taxon>
        <taxon>Bacillati</taxon>
        <taxon>Bacillota</taxon>
        <taxon>Clostridia</taxon>
        <taxon>Eubacteriales</taxon>
        <taxon>Clostridiales Family XVII. Incertae Sedis</taxon>
        <taxon>Thermaerobacter</taxon>
    </lineage>
</organism>
<keyword evidence="7" id="KW-0175">Coiled coil</keyword>
<protein>
    <recommendedName>
        <fullName evidence="6">Exodeoxyribonuclease 7 small subunit</fullName>
        <ecNumber evidence="6">3.1.11.6</ecNumber>
    </recommendedName>
    <alternativeName>
        <fullName evidence="6">Exodeoxyribonuclease VII small subunit</fullName>
        <shortName evidence="6">Exonuclease VII small subunit</shortName>
    </alternativeName>
</protein>
<comment type="catalytic activity">
    <reaction evidence="6">
        <text>Exonucleolytic cleavage in either 5'- to 3'- or 3'- to 5'-direction to yield nucleoside 5'-phosphates.</text>
        <dbReference type="EC" id="3.1.11.6"/>
    </reaction>
</comment>
<proteinExistence type="inferred from homology"/>
<evidence type="ECO:0000256" key="8">
    <source>
        <dbReference type="SAM" id="MobiDB-lite"/>
    </source>
</evidence>
<dbReference type="HAMAP" id="MF_00337">
    <property type="entry name" value="Exonuc_7_S"/>
    <property type="match status" value="1"/>
</dbReference>
<dbReference type="EMBL" id="CP132508">
    <property type="protein sequence ID" value="WPD20137.1"/>
    <property type="molecule type" value="Genomic_DNA"/>
</dbReference>
<keyword evidence="2 6" id="KW-0963">Cytoplasm</keyword>
<accession>A0ABZ0QTT3</accession>
<evidence type="ECO:0000256" key="7">
    <source>
        <dbReference type="SAM" id="Coils"/>
    </source>
</evidence>